<evidence type="ECO:0000313" key="3">
    <source>
        <dbReference type="Proteomes" id="UP000031443"/>
    </source>
</evidence>
<dbReference type="AlphaFoldDB" id="M7B027"/>
<gene>
    <name evidence="2" type="ORF">UY3_14136</name>
</gene>
<accession>M7B027</accession>
<evidence type="ECO:0000256" key="1">
    <source>
        <dbReference type="SAM" id="MobiDB-lite"/>
    </source>
</evidence>
<dbReference type="Proteomes" id="UP000031443">
    <property type="component" value="Unassembled WGS sequence"/>
</dbReference>
<reference evidence="3" key="1">
    <citation type="journal article" date="2013" name="Nat. Genet.">
        <title>The draft genomes of soft-shell turtle and green sea turtle yield insights into the development and evolution of the turtle-specific body plan.</title>
        <authorList>
            <person name="Wang Z."/>
            <person name="Pascual-Anaya J."/>
            <person name="Zadissa A."/>
            <person name="Li W."/>
            <person name="Niimura Y."/>
            <person name="Huang Z."/>
            <person name="Li C."/>
            <person name="White S."/>
            <person name="Xiong Z."/>
            <person name="Fang D."/>
            <person name="Wang B."/>
            <person name="Ming Y."/>
            <person name="Chen Y."/>
            <person name="Zheng Y."/>
            <person name="Kuraku S."/>
            <person name="Pignatelli M."/>
            <person name="Herrero J."/>
            <person name="Beal K."/>
            <person name="Nozawa M."/>
            <person name="Li Q."/>
            <person name="Wang J."/>
            <person name="Zhang H."/>
            <person name="Yu L."/>
            <person name="Shigenobu S."/>
            <person name="Wang J."/>
            <person name="Liu J."/>
            <person name="Flicek P."/>
            <person name="Searle S."/>
            <person name="Wang J."/>
            <person name="Kuratani S."/>
            <person name="Yin Y."/>
            <person name="Aken B."/>
            <person name="Zhang G."/>
            <person name="Irie N."/>
        </authorList>
    </citation>
    <scope>NUCLEOTIDE SEQUENCE [LARGE SCALE GENOMIC DNA]</scope>
</reference>
<evidence type="ECO:0000313" key="2">
    <source>
        <dbReference type="EMBL" id="EMP28750.1"/>
    </source>
</evidence>
<protein>
    <submittedName>
        <fullName evidence="2">Uncharacterized protein</fullName>
    </submittedName>
</protein>
<name>M7B027_CHEMY</name>
<dbReference type="EMBL" id="KB560900">
    <property type="protein sequence ID" value="EMP28750.1"/>
    <property type="molecule type" value="Genomic_DNA"/>
</dbReference>
<sequence length="128" mass="14333">MPKCMSSLRVGLAGSNRPSGDRFIVSSLDKINRPPSSLPLTPVLQRRERCRQSQRGSGSSRLNAVETPRVMKRKALQPHELWYVNCKTGILLLTSQEFSKKYSSCAIFTPNVMPPESGQDWVNCNIVL</sequence>
<organism evidence="2 3">
    <name type="scientific">Chelonia mydas</name>
    <name type="common">Green sea-turtle</name>
    <name type="synonym">Chelonia agassizi</name>
    <dbReference type="NCBI Taxonomy" id="8469"/>
    <lineage>
        <taxon>Eukaryota</taxon>
        <taxon>Metazoa</taxon>
        <taxon>Chordata</taxon>
        <taxon>Craniata</taxon>
        <taxon>Vertebrata</taxon>
        <taxon>Euteleostomi</taxon>
        <taxon>Archelosauria</taxon>
        <taxon>Testudinata</taxon>
        <taxon>Testudines</taxon>
        <taxon>Cryptodira</taxon>
        <taxon>Durocryptodira</taxon>
        <taxon>Americhelydia</taxon>
        <taxon>Chelonioidea</taxon>
        <taxon>Cheloniidae</taxon>
        <taxon>Chelonia</taxon>
    </lineage>
</organism>
<feature type="region of interest" description="Disordered" evidence="1">
    <location>
        <begin position="45"/>
        <end position="66"/>
    </location>
</feature>
<keyword evidence="3" id="KW-1185">Reference proteome</keyword>
<proteinExistence type="predicted"/>